<protein>
    <submittedName>
        <fullName evidence="1">Uncharacterized protein</fullName>
    </submittedName>
</protein>
<gene>
    <name evidence="1" type="ORF">GCM10010140_66540</name>
</gene>
<reference evidence="2" key="1">
    <citation type="journal article" date="2019" name="Int. J. Syst. Evol. Microbiol.">
        <title>The Global Catalogue of Microorganisms (GCM) 10K type strain sequencing project: providing services to taxonomists for standard genome sequencing and annotation.</title>
        <authorList>
            <consortium name="The Broad Institute Genomics Platform"/>
            <consortium name="The Broad Institute Genome Sequencing Center for Infectious Disease"/>
            <person name="Wu L."/>
            <person name="Ma J."/>
        </authorList>
    </citation>
    <scope>NUCLEOTIDE SEQUENCE [LARGE SCALE GENOMIC DNA]</scope>
    <source>
        <strain evidence="2">JCM 3115</strain>
    </source>
</reference>
<accession>A0ABQ2RFN7</accession>
<sequence length="66" mass="6654">MLALRSPGRGDAAEACAVVVPKASSTPASPAIAAAFRILIGFLPSFLFTGNPKVEVRAGGAQDTIV</sequence>
<comment type="caution">
    <text evidence="1">The sequence shown here is derived from an EMBL/GenBank/DDBJ whole genome shotgun (WGS) entry which is preliminary data.</text>
</comment>
<name>A0ABQ2RFN7_9ACTN</name>
<organism evidence="1 2">
    <name type="scientific">Streptosporangium pseudovulgare</name>
    <dbReference type="NCBI Taxonomy" id="35765"/>
    <lineage>
        <taxon>Bacteria</taxon>
        <taxon>Bacillati</taxon>
        <taxon>Actinomycetota</taxon>
        <taxon>Actinomycetes</taxon>
        <taxon>Streptosporangiales</taxon>
        <taxon>Streptosporangiaceae</taxon>
        <taxon>Streptosporangium</taxon>
    </lineage>
</organism>
<evidence type="ECO:0000313" key="1">
    <source>
        <dbReference type="EMBL" id="GGQ27090.1"/>
    </source>
</evidence>
<keyword evidence="2" id="KW-1185">Reference proteome</keyword>
<evidence type="ECO:0000313" key="2">
    <source>
        <dbReference type="Proteomes" id="UP000611554"/>
    </source>
</evidence>
<proteinExistence type="predicted"/>
<dbReference type="EMBL" id="BMQJ01000023">
    <property type="protein sequence ID" value="GGQ27090.1"/>
    <property type="molecule type" value="Genomic_DNA"/>
</dbReference>
<dbReference type="Proteomes" id="UP000611554">
    <property type="component" value="Unassembled WGS sequence"/>
</dbReference>